<accession>A0A7W6GFL7</accession>
<reference evidence="2 3" key="1">
    <citation type="submission" date="2020-08" db="EMBL/GenBank/DDBJ databases">
        <title>Genomic Encyclopedia of Type Strains, Phase IV (KMG-IV): sequencing the most valuable type-strain genomes for metagenomic binning, comparative biology and taxonomic classification.</title>
        <authorList>
            <person name="Goeker M."/>
        </authorList>
    </citation>
    <scope>NUCLEOTIDE SEQUENCE [LARGE SCALE GENOMIC DNA]</scope>
    <source>
        <strain evidence="2 3">DSM 25481</strain>
    </source>
</reference>
<comment type="caution">
    <text evidence="2">The sequence shown here is derived from an EMBL/GenBank/DDBJ whole genome shotgun (WGS) entry which is preliminary data.</text>
</comment>
<feature type="transmembrane region" description="Helical" evidence="1">
    <location>
        <begin position="21"/>
        <end position="39"/>
    </location>
</feature>
<keyword evidence="1" id="KW-0472">Membrane</keyword>
<keyword evidence="3" id="KW-1185">Reference proteome</keyword>
<evidence type="ECO:0000313" key="2">
    <source>
        <dbReference type="EMBL" id="MBB3973248.1"/>
    </source>
</evidence>
<dbReference type="EMBL" id="JACIDR010000002">
    <property type="protein sequence ID" value="MBB3973248.1"/>
    <property type="molecule type" value="Genomic_DNA"/>
</dbReference>
<dbReference type="RefSeq" id="WP_183395088.1">
    <property type="nucleotide sequence ID" value="NZ_JACIDR010000002.1"/>
</dbReference>
<protein>
    <submittedName>
        <fullName evidence="2">Uncharacterized protein</fullName>
    </submittedName>
</protein>
<sequence>MSVVPFKRPAAPDAQPRRRSVAEFATAMAGVGLALFLLPSLWSGVPQNLLAVVHLLVAVVYFQQGPRIVAGLWIALSLVLLVLTGAPSPVSYALAVAVGYADLALR</sequence>
<name>A0A7W6GFL7_9HYPH</name>
<dbReference type="Proteomes" id="UP000528964">
    <property type="component" value="Unassembled WGS sequence"/>
</dbReference>
<keyword evidence="1" id="KW-1133">Transmembrane helix</keyword>
<keyword evidence="1" id="KW-0812">Transmembrane</keyword>
<evidence type="ECO:0000313" key="3">
    <source>
        <dbReference type="Proteomes" id="UP000528964"/>
    </source>
</evidence>
<feature type="transmembrane region" description="Helical" evidence="1">
    <location>
        <begin position="74"/>
        <end position="101"/>
    </location>
</feature>
<proteinExistence type="predicted"/>
<evidence type="ECO:0000256" key="1">
    <source>
        <dbReference type="SAM" id="Phobius"/>
    </source>
</evidence>
<feature type="transmembrane region" description="Helical" evidence="1">
    <location>
        <begin position="45"/>
        <end position="62"/>
    </location>
</feature>
<gene>
    <name evidence="2" type="ORF">GGR24_001905</name>
</gene>
<organism evidence="2 3">
    <name type="scientific">Hansschlegelia beijingensis</name>
    <dbReference type="NCBI Taxonomy" id="1133344"/>
    <lineage>
        <taxon>Bacteria</taxon>
        <taxon>Pseudomonadati</taxon>
        <taxon>Pseudomonadota</taxon>
        <taxon>Alphaproteobacteria</taxon>
        <taxon>Hyphomicrobiales</taxon>
        <taxon>Methylopilaceae</taxon>
        <taxon>Hansschlegelia</taxon>
    </lineage>
</organism>
<dbReference type="AlphaFoldDB" id="A0A7W6GFL7"/>